<keyword evidence="4 5" id="KW-0472">Membrane</keyword>
<feature type="transmembrane region" description="Helical" evidence="5">
    <location>
        <begin position="133"/>
        <end position="154"/>
    </location>
</feature>
<comment type="caution">
    <text evidence="7">The sequence shown here is derived from an EMBL/GenBank/DDBJ whole genome shotgun (WGS) entry which is preliminary data.</text>
</comment>
<evidence type="ECO:0000259" key="6">
    <source>
        <dbReference type="PROSITE" id="PS50850"/>
    </source>
</evidence>
<dbReference type="InterPro" id="IPR020846">
    <property type="entry name" value="MFS_dom"/>
</dbReference>
<evidence type="ECO:0000256" key="3">
    <source>
        <dbReference type="ARBA" id="ARBA00022989"/>
    </source>
</evidence>
<feature type="transmembrane region" description="Helical" evidence="5">
    <location>
        <begin position="174"/>
        <end position="195"/>
    </location>
</feature>
<feature type="transmembrane region" description="Helical" evidence="5">
    <location>
        <begin position="69"/>
        <end position="94"/>
    </location>
</feature>
<proteinExistence type="predicted"/>
<dbReference type="PROSITE" id="PS00216">
    <property type="entry name" value="SUGAR_TRANSPORT_1"/>
    <property type="match status" value="1"/>
</dbReference>
<evidence type="ECO:0000256" key="5">
    <source>
        <dbReference type="SAM" id="Phobius"/>
    </source>
</evidence>
<feature type="transmembrane region" description="Helical" evidence="5">
    <location>
        <begin position="106"/>
        <end position="126"/>
    </location>
</feature>
<feature type="transmembrane region" description="Helical" evidence="5">
    <location>
        <begin position="39"/>
        <end position="57"/>
    </location>
</feature>
<evidence type="ECO:0000256" key="2">
    <source>
        <dbReference type="ARBA" id="ARBA00022692"/>
    </source>
</evidence>
<dbReference type="GO" id="GO:0016020">
    <property type="term" value="C:membrane"/>
    <property type="evidence" value="ECO:0007669"/>
    <property type="project" value="UniProtKB-SubCell"/>
</dbReference>
<sequence length="274" mass="29197">MVTRLGRRRSMQTVVAPWLIGLVALALAPNAYILLVARLLLGFTSGVSAVAGSLYVTEVVDAEVRGVMYNILCLNVTLGGLFTVGVGYLVRWYHLAVAGYPLDADIGTITVAAARLVGMLMSFFLVDRMGRRVSLVASHAFTSAFLIVLGVYVHLAPTAAPEDTTFSTLALVPLVSIIMIVFGLQLGAQPVAFLLSAEYFPTRVRGQTLEAKEDKPKPLEAKMLARGGRRTEAAAWDPAASLKAAGTAVCESRAKDTALLFLAVAPSTQCEQNN</sequence>
<feature type="transmembrane region" description="Helical" evidence="5">
    <location>
        <begin position="12"/>
        <end position="33"/>
    </location>
</feature>
<feature type="domain" description="Major facilitator superfamily (MFS) profile" evidence="6">
    <location>
        <begin position="1"/>
        <end position="274"/>
    </location>
</feature>
<dbReference type="Gene3D" id="1.20.1250.20">
    <property type="entry name" value="MFS general substrate transporter like domains"/>
    <property type="match status" value="2"/>
</dbReference>
<dbReference type="SUPFAM" id="SSF103473">
    <property type="entry name" value="MFS general substrate transporter"/>
    <property type="match status" value="1"/>
</dbReference>
<organism evidence="7 8">
    <name type="scientific">Scylla paramamosain</name>
    <name type="common">Mud crab</name>
    <dbReference type="NCBI Taxonomy" id="85552"/>
    <lineage>
        <taxon>Eukaryota</taxon>
        <taxon>Metazoa</taxon>
        <taxon>Ecdysozoa</taxon>
        <taxon>Arthropoda</taxon>
        <taxon>Crustacea</taxon>
        <taxon>Multicrustacea</taxon>
        <taxon>Malacostraca</taxon>
        <taxon>Eumalacostraca</taxon>
        <taxon>Eucarida</taxon>
        <taxon>Decapoda</taxon>
        <taxon>Pleocyemata</taxon>
        <taxon>Brachyura</taxon>
        <taxon>Eubrachyura</taxon>
        <taxon>Portunoidea</taxon>
        <taxon>Portunidae</taxon>
        <taxon>Portuninae</taxon>
        <taxon>Scylla</taxon>
    </lineage>
</organism>
<reference evidence="7 8" key="1">
    <citation type="submission" date="2023-03" db="EMBL/GenBank/DDBJ databases">
        <title>High-quality genome of Scylla paramamosain provides insights in environmental adaptation.</title>
        <authorList>
            <person name="Zhang L."/>
        </authorList>
    </citation>
    <scope>NUCLEOTIDE SEQUENCE [LARGE SCALE GENOMIC DNA]</scope>
    <source>
        <strain evidence="7">LZ_2023a</strain>
        <tissue evidence="7">Muscle</tissue>
    </source>
</reference>
<evidence type="ECO:0000313" key="7">
    <source>
        <dbReference type="EMBL" id="KAK8388959.1"/>
    </source>
</evidence>
<evidence type="ECO:0000256" key="1">
    <source>
        <dbReference type="ARBA" id="ARBA00004141"/>
    </source>
</evidence>
<dbReference type="AlphaFoldDB" id="A0AAW0TNN8"/>
<comment type="subcellular location">
    <subcellularLocation>
        <location evidence="1">Membrane</location>
        <topology evidence="1">Multi-pass membrane protein</topology>
    </subcellularLocation>
</comment>
<dbReference type="PROSITE" id="PS00217">
    <property type="entry name" value="SUGAR_TRANSPORT_2"/>
    <property type="match status" value="1"/>
</dbReference>
<dbReference type="PROSITE" id="PS50850">
    <property type="entry name" value="MFS"/>
    <property type="match status" value="1"/>
</dbReference>
<keyword evidence="2 5" id="KW-0812">Transmembrane</keyword>
<evidence type="ECO:0000256" key="4">
    <source>
        <dbReference type="ARBA" id="ARBA00023136"/>
    </source>
</evidence>
<gene>
    <name evidence="7" type="ORF">O3P69_020724</name>
</gene>
<keyword evidence="8" id="KW-1185">Reference proteome</keyword>
<keyword evidence="3 5" id="KW-1133">Transmembrane helix</keyword>
<dbReference type="Pfam" id="PF00083">
    <property type="entry name" value="Sugar_tr"/>
    <property type="match status" value="2"/>
</dbReference>
<evidence type="ECO:0000313" key="8">
    <source>
        <dbReference type="Proteomes" id="UP001487740"/>
    </source>
</evidence>
<dbReference type="InterPro" id="IPR036259">
    <property type="entry name" value="MFS_trans_sf"/>
</dbReference>
<dbReference type="InterPro" id="IPR050549">
    <property type="entry name" value="MFS_Trehalose_Transporter"/>
</dbReference>
<name>A0AAW0TNN8_SCYPA</name>
<dbReference type="Proteomes" id="UP001487740">
    <property type="component" value="Unassembled WGS sequence"/>
</dbReference>
<dbReference type="InterPro" id="IPR005828">
    <property type="entry name" value="MFS_sugar_transport-like"/>
</dbReference>
<dbReference type="PANTHER" id="PTHR48021:SF1">
    <property type="entry name" value="GH07001P-RELATED"/>
    <property type="match status" value="1"/>
</dbReference>
<dbReference type="PANTHER" id="PTHR48021">
    <property type="match status" value="1"/>
</dbReference>
<dbReference type="InterPro" id="IPR005829">
    <property type="entry name" value="Sugar_transporter_CS"/>
</dbReference>
<accession>A0AAW0TNN8</accession>
<protein>
    <recommendedName>
        <fullName evidence="6">Major facilitator superfamily (MFS) profile domain-containing protein</fullName>
    </recommendedName>
</protein>
<dbReference type="GO" id="GO:0022857">
    <property type="term" value="F:transmembrane transporter activity"/>
    <property type="evidence" value="ECO:0007669"/>
    <property type="project" value="InterPro"/>
</dbReference>
<dbReference type="EMBL" id="JARAKH010000028">
    <property type="protein sequence ID" value="KAK8388959.1"/>
    <property type="molecule type" value="Genomic_DNA"/>
</dbReference>